<gene>
    <name evidence="2" type="ORF">SAMN05428642_103291</name>
</gene>
<keyword evidence="3" id="KW-1185">Reference proteome</keyword>
<accession>A0A1K2IN78</accession>
<keyword evidence="1" id="KW-0472">Membrane</keyword>
<sequence>MSFGVVQSAISSIKSNRSLLSKRDRLKNTLSGSDKSKKLELKCNKFSHYELIKLRDKLQQEYKQIRIKQYIVLGILMLVLVSIFIYFF</sequence>
<feature type="transmembrane region" description="Helical" evidence="1">
    <location>
        <begin position="70"/>
        <end position="87"/>
    </location>
</feature>
<organism evidence="2 3">
    <name type="scientific">Flaviramulus basaltis</name>
    <dbReference type="NCBI Taxonomy" id="369401"/>
    <lineage>
        <taxon>Bacteria</taxon>
        <taxon>Pseudomonadati</taxon>
        <taxon>Bacteroidota</taxon>
        <taxon>Flavobacteriia</taxon>
        <taxon>Flavobacteriales</taxon>
        <taxon>Flavobacteriaceae</taxon>
        <taxon>Flaviramulus</taxon>
    </lineage>
</organism>
<protein>
    <submittedName>
        <fullName evidence="2">Uncharacterized protein</fullName>
    </submittedName>
</protein>
<evidence type="ECO:0000256" key="1">
    <source>
        <dbReference type="SAM" id="Phobius"/>
    </source>
</evidence>
<reference evidence="2 3" key="1">
    <citation type="submission" date="2016-10" db="EMBL/GenBank/DDBJ databases">
        <authorList>
            <person name="de Groot N.N."/>
        </authorList>
    </citation>
    <scope>NUCLEOTIDE SEQUENCE [LARGE SCALE GENOMIC DNA]</scope>
    <source>
        <strain evidence="2 3">DSM 18180</strain>
    </source>
</reference>
<evidence type="ECO:0000313" key="2">
    <source>
        <dbReference type="EMBL" id="SFZ93714.1"/>
    </source>
</evidence>
<name>A0A1K2IN78_9FLAO</name>
<dbReference type="AlphaFoldDB" id="A0A1K2IN78"/>
<dbReference type="EMBL" id="FPKV01000003">
    <property type="protein sequence ID" value="SFZ93714.1"/>
    <property type="molecule type" value="Genomic_DNA"/>
</dbReference>
<dbReference type="Proteomes" id="UP000182544">
    <property type="component" value="Unassembled WGS sequence"/>
</dbReference>
<dbReference type="STRING" id="369401.SAMN05428642_103291"/>
<proteinExistence type="predicted"/>
<keyword evidence="1" id="KW-1133">Transmembrane helix</keyword>
<dbReference type="OrthoDB" id="1454001at2"/>
<evidence type="ECO:0000313" key="3">
    <source>
        <dbReference type="Proteomes" id="UP000182544"/>
    </source>
</evidence>
<keyword evidence="1" id="KW-0812">Transmembrane</keyword>